<dbReference type="AlphaFoldDB" id="A0A0Q3H4S9"/>
<accession>A0A0Q3H4S9</accession>
<evidence type="ECO:0000313" key="4">
    <source>
        <dbReference type="Proteomes" id="UP000008810"/>
    </source>
</evidence>
<name>A0A0Q3H4S9_BRADI</name>
<feature type="compositionally biased region" description="Basic residues" evidence="1">
    <location>
        <begin position="126"/>
        <end position="140"/>
    </location>
</feature>
<dbReference type="Gramene" id="KQJ83266">
    <property type="protein sequence ID" value="KQJ83266"/>
    <property type="gene ID" value="BRADI_5g14023v3"/>
</dbReference>
<dbReference type="EnsemblPlants" id="KQJ83268">
    <property type="protein sequence ID" value="KQJ83268"/>
    <property type="gene ID" value="BRADI_5g14023v3"/>
</dbReference>
<reference evidence="2 3" key="1">
    <citation type="journal article" date="2010" name="Nature">
        <title>Genome sequencing and analysis of the model grass Brachypodium distachyon.</title>
        <authorList>
            <consortium name="International Brachypodium Initiative"/>
        </authorList>
    </citation>
    <scope>NUCLEOTIDE SEQUENCE [LARGE SCALE GENOMIC DNA]</scope>
    <source>
        <strain evidence="2 3">Bd21</strain>
    </source>
</reference>
<keyword evidence="4" id="KW-1185">Reference proteome</keyword>
<dbReference type="Gramene" id="KQJ83267">
    <property type="protein sequence ID" value="KQJ83267"/>
    <property type="gene ID" value="BRADI_5g14023v3"/>
</dbReference>
<dbReference type="EMBL" id="CM000884">
    <property type="protein sequence ID" value="KQJ83267.1"/>
    <property type="molecule type" value="Genomic_DNA"/>
</dbReference>
<evidence type="ECO:0000256" key="1">
    <source>
        <dbReference type="SAM" id="MobiDB-lite"/>
    </source>
</evidence>
<dbReference type="Gramene" id="KQJ83268">
    <property type="protein sequence ID" value="KQJ83268"/>
    <property type="gene ID" value="BRADI_5g14023v3"/>
</dbReference>
<organism evidence="2">
    <name type="scientific">Brachypodium distachyon</name>
    <name type="common">Purple false brome</name>
    <name type="synonym">Trachynia distachya</name>
    <dbReference type="NCBI Taxonomy" id="15368"/>
    <lineage>
        <taxon>Eukaryota</taxon>
        <taxon>Viridiplantae</taxon>
        <taxon>Streptophyta</taxon>
        <taxon>Embryophyta</taxon>
        <taxon>Tracheophyta</taxon>
        <taxon>Spermatophyta</taxon>
        <taxon>Magnoliopsida</taxon>
        <taxon>Liliopsida</taxon>
        <taxon>Poales</taxon>
        <taxon>Poaceae</taxon>
        <taxon>BOP clade</taxon>
        <taxon>Pooideae</taxon>
        <taxon>Stipodae</taxon>
        <taxon>Brachypodieae</taxon>
        <taxon>Brachypodium</taxon>
    </lineage>
</organism>
<evidence type="ECO:0000313" key="2">
    <source>
        <dbReference type="EMBL" id="KQJ83267.1"/>
    </source>
</evidence>
<dbReference type="EMBL" id="CM000884">
    <property type="protein sequence ID" value="KQJ83268.1"/>
    <property type="molecule type" value="Genomic_DNA"/>
</dbReference>
<dbReference type="InParanoid" id="A0A0Q3H4S9"/>
<dbReference type="ExpressionAtlas" id="A0A0Q3H4S9">
    <property type="expression patterns" value="baseline"/>
</dbReference>
<evidence type="ECO:0000313" key="3">
    <source>
        <dbReference type="EnsemblPlants" id="KQJ83266"/>
    </source>
</evidence>
<feature type="compositionally biased region" description="Low complexity" evidence="1">
    <location>
        <begin position="1"/>
        <end position="15"/>
    </location>
</feature>
<reference evidence="3" key="3">
    <citation type="submission" date="2018-08" db="UniProtKB">
        <authorList>
            <consortium name="EnsemblPlants"/>
        </authorList>
    </citation>
    <scope>IDENTIFICATION</scope>
    <source>
        <strain evidence="3">cv. Bd21</strain>
    </source>
</reference>
<proteinExistence type="predicted"/>
<feature type="region of interest" description="Disordered" evidence="1">
    <location>
        <begin position="85"/>
        <end position="167"/>
    </location>
</feature>
<sequence>VRRAIPHSIPSSPLRPRSRTPPLRPRCRLPSSPLPFLLRRRRPPGRPPCSFLFEDGAPLSCSTRCLFSLPSSSARCNQSRRRFLPAPVPAANDGRLRRGPRASARCACPHRSPPPRRRSSSSSCLRRPHPRPPLRGRRLRPPPITANGGTSSESTSTSQVASSASASAAPATRGARAFWGLAVGLVKRRFRHVLDIVGSSVDCNRSTTAGNLLPHLQKARYELSL</sequence>
<dbReference type="EnsemblPlants" id="KQJ83266">
    <property type="protein sequence ID" value="KQJ83266"/>
    <property type="gene ID" value="BRADI_5g14023v3"/>
</dbReference>
<dbReference type="Proteomes" id="UP000008810">
    <property type="component" value="Chromosome 5"/>
</dbReference>
<dbReference type="EnsemblPlants" id="KQJ83267">
    <property type="protein sequence ID" value="KQJ83267"/>
    <property type="gene ID" value="BRADI_5g14023v3"/>
</dbReference>
<gene>
    <name evidence="2" type="ORF">BRADI_5g14023v3</name>
</gene>
<reference evidence="2" key="2">
    <citation type="submission" date="2017-06" db="EMBL/GenBank/DDBJ databases">
        <title>WGS assembly of Brachypodium distachyon.</title>
        <authorList>
            <consortium name="The International Brachypodium Initiative"/>
            <person name="Lucas S."/>
            <person name="Harmon-Smith M."/>
            <person name="Lail K."/>
            <person name="Tice H."/>
            <person name="Grimwood J."/>
            <person name="Bruce D."/>
            <person name="Barry K."/>
            <person name="Shu S."/>
            <person name="Lindquist E."/>
            <person name="Wang M."/>
            <person name="Pitluck S."/>
            <person name="Vogel J.P."/>
            <person name="Garvin D.F."/>
            <person name="Mockler T.C."/>
            <person name="Schmutz J."/>
            <person name="Rokhsar D."/>
            <person name="Bevan M.W."/>
        </authorList>
    </citation>
    <scope>NUCLEOTIDE SEQUENCE</scope>
    <source>
        <strain evidence="2">Bd21</strain>
    </source>
</reference>
<feature type="region of interest" description="Disordered" evidence="1">
    <location>
        <begin position="1"/>
        <end position="26"/>
    </location>
</feature>
<feature type="non-terminal residue" evidence="2">
    <location>
        <position position="1"/>
    </location>
</feature>
<feature type="compositionally biased region" description="Low complexity" evidence="1">
    <location>
        <begin position="145"/>
        <end position="167"/>
    </location>
</feature>
<protein>
    <submittedName>
        <fullName evidence="2 3">Uncharacterized protein</fullName>
    </submittedName>
</protein>
<dbReference type="EMBL" id="CM000884">
    <property type="protein sequence ID" value="KQJ83266.1"/>
    <property type="molecule type" value="Genomic_DNA"/>
</dbReference>